<dbReference type="EMBL" id="MU006754">
    <property type="protein sequence ID" value="KAF2621508.1"/>
    <property type="molecule type" value="Genomic_DNA"/>
</dbReference>
<accession>A0ACB6RIE1</accession>
<evidence type="ECO:0000313" key="1">
    <source>
        <dbReference type="EMBL" id="KAF2621508.1"/>
    </source>
</evidence>
<gene>
    <name evidence="1" type="ORF">BU25DRAFT_236447</name>
</gene>
<organism evidence="1 2">
    <name type="scientific">Macroventuria anomochaeta</name>
    <dbReference type="NCBI Taxonomy" id="301207"/>
    <lineage>
        <taxon>Eukaryota</taxon>
        <taxon>Fungi</taxon>
        <taxon>Dikarya</taxon>
        <taxon>Ascomycota</taxon>
        <taxon>Pezizomycotina</taxon>
        <taxon>Dothideomycetes</taxon>
        <taxon>Pleosporomycetidae</taxon>
        <taxon>Pleosporales</taxon>
        <taxon>Pleosporineae</taxon>
        <taxon>Didymellaceae</taxon>
        <taxon>Macroventuria</taxon>
    </lineage>
</organism>
<dbReference type="Proteomes" id="UP000799754">
    <property type="component" value="Unassembled WGS sequence"/>
</dbReference>
<evidence type="ECO:0000313" key="2">
    <source>
        <dbReference type="Proteomes" id="UP000799754"/>
    </source>
</evidence>
<name>A0ACB6RIE1_9PLEO</name>
<keyword evidence="2" id="KW-1185">Reference proteome</keyword>
<protein>
    <submittedName>
        <fullName evidence="1">Amidohydrolase 3</fullName>
    </submittedName>
</protein>
<comment type="caution">
    <text evidence="1">The sequence shown here is derived from an EMBL/GenBank/DDBJ whole genome shotgun (WGS) entry which is preliminary data.</text>
</comment>
<sequence>MPAHTILFWVTLPVLLGVILYQIGLQTLLPASIHEYAGFKVFRSLFEDTHCYTSVTTLSSGLPNAECFSVSNGRFSRVFEYDLIKQDSSFDAVKDARAGHVYPGLWDGHGHLVQYGELLNSVNLFGSESMAEVQDRLVQYKADHPEEGTNQHWMRGVGWDQAKFNSNWPTTSDLEINEAFKGQYVMLDRVDVHCIWVSDKVLDLLPSPLPEVPAGGEIVAKGVFCDNAMEMVLEHYPKPGKDRKTKFVKDAMDELNKLGIVGMHDAGVVPSELMLYEELSDDKDWTVRVNAMIECDARNTFCPHDVKKFSTPNGKFHVRSVKLFGDGALGSWGSAMIDPYSDKETSTGSLLVNATVLSSLTHNWAAEGYQVNIHAIGDHANRLAVDAFEITLKLQCPEITKLKRCQQEKFRFRIEHAQIIHPDDQRRMFELGIIPSIQPTHATSDMGYAESRLGKQRTADEAYRMRSLLPLGPVLGSDFPVEPANIFEGMYAATTRRSPRTGLDLSGGKIGWYPEETLTVEDALKGFTTNPAYGAFLDGKAGVIQEGAWADWIVLDEPLEGLDLEDLRKVTVRETWVGGELVYQRPGH</sequence>
<proteinExistence type="predicted"/>
<reference evidence="1" key="1">
    <citation type="journal article" date="2020" name="Stud. Mycol.">
        <title>101 Dothideomycetes genomes: a test case for predicting lifestyles and emergence of pathogens.</title>
        <authorList>
            <person name="Haridas S."/>
            <person name="Albert R."/>
            <person name="Binder M."/>
            <person name="Bloem J."/>
            <person name="Labutti K."/>
            <person name="Salamov A."/>
            <person name="Andreopoulos B."/>
            <person name="Baker S."/>
            <person name="Barry K."/>
            <person name="Bills G."/>
            <person name="Bluhm B."/>
            <person name="Cannon C."/>
            <person name="Castanera R."/>
            <person name="Culley D."/>
            <person name="Daum C."/>
            <person name="Ezra D."/>
            <person name="Gonzalez J."/>
            <person name="Henrissat B."/>
            <person name="Kuo A."/>
            <person name="Liang C."/>
            <person name="Lipzen A."/>
            <person name="Lutzoni F."/>
            <person name="Magnuson J."/>
            <person name="Mondo S."/>
            <person name="Nolan M."/>
            <person name="Ohm R."/>
            <person name="Pangilinan J."/>
            <person name="Park H.-J."/>
            <person name="Ramirez L."/>
            <person name="Alfaro M."/>
            <person name="Sun H."/>
            <person name="Tritt A."/>
            <person name="Yoshinaga Y."/>
            <person name="Zwiers L.-H."/>
            <person name="Turgeon B."/>
            <person name="Goodwin S."/>
            <person name="Spatafora J."/>
            <person name="Crous P."/>
            <person name="Grigoriev I."/>
        </authorList>
    </citation>
    <scope>NUCLEOTIDE SEQUENCE</scope>
    <source>
        <strain evidence="1">CBS 525.71</strain>
    </source>
</reference>